<proteinExistence type="predicted"/>
<dbReference type="SUPFAM" id="SSF56655">
    <property type="entry name" value="Carbohydrate phosphatase"/>
    <property type="match status" value="1"/>
</dbReference>
<evidence type="ECO:0000313" key="1">
    <source>
        <dbReference type="EMBL" id="SVB11782.1"/>
    </source>
</evidence>
<feature type="non-terminal residue" evidence="1">
    <location>
        <position position="48"/>
    </location>
</feature>
<accession>A0A382BEU2</accession>
<dbReference type="PRINTS" id="PR00377">
    <property type="entry name" value="IMPHPHTASES"/>
</dbReference>
<dbReference type="AlphaFoldDB" id="A0A382BEU2"/>
<dbReference type="EMBL" id="UINC01029298">
    <property type="protein sequence ID" value="SVB11782.1"/>
    <property type="molecule type" value="Genomic_DNA"/>
</dbReference>
<feature type="non-terminal residue" evidence="1">
    <location>
        <position position="1"/>
    </location>
</feature>
<dbReference type="Gene3D" id="3.30.540.10">
    <property type="entry name" value="Fructose-1,6-Bisphosphatase, subunit A, domain 1"/>
    <property type="match status" value="1"/>
</dbReference>
<gene>
    <name evidence="1" type="ORF">METZ01_LOCUS164636</name>
</gene>
<protein>
    <submittedName>
        <fullName evidence="1">Uncharacterized protein</fullName>
    </submittedName>
</protein>
<dbReference type="InterPro" id="IPR000760">
    <property type="entry name" value="Inositol_monophosphatase-like"/>
</dbReference>
<name>A0A382BEU2_9ZZZZ</name>
<organism evidence="1">
    <name type="scientific">marine metagenome</name>
    <dbReference type="NCBI Taxonomy" id="408172"/>
    <lineage>
        <taxon>unclassified sequences</taxon>
        <taxon>metagenomes</taxon>
        <taxon>ecological metagenomes</taxon>
    </lineage>
</organism>
<sequence length="48" mass="5335">VEKLQVSLKGVSDFVSAADIKAERLLIKELTTLYPKFNILAEESGEIK</sequence>
<reference evidence="1" key="1">
    <citation type="submission" date="2018-05" db="EMBL/GenBank/DDBJ databases">
        <authorList>
            <person name="Lanie J.A."/>
            <person name="Ng W.-L."/>
            <person name="Kazmierczak K.M."/>
            <person name="Andrzejewski T.M."/>
            <person name="Davidsen T.M."/>
            <person name="Wayne K.J."/>
            <person name="Tettelin H."/>
            <person name="Glass J.I."/>
            <person name="Rusch D."/>
            <person name="Podicherti R."/>
            <person name="Tsui H.-C.T."/>
            <person name="Winkler M.E."/>
        </authorList>
    </citation>
    <scope>NUCLEOTIDE SEQUENCE</scope>
</reference>